<feature type="compositionally biased region" description="Polar residues" evidence="1">
    <location>
        <begin position="156"/>
        <end position="174"/>
    </location>
</feature>
<dbReference type="EMBL" id="KN880868">
    <property type="protein sequence ID" value="KIY61799.1"/>
    <property type="molecule type" value="Genomic_DNA"/>
</dbReference>
<evidence type="ECO:0000313" key="2">
    <source>
        <dbReference type="EMBL" id="KIY61799.1"/>
    </source>
</evidence>
<evidence type="ECO:0000256" key="1">
    <source>
        <dbReference type="SAM" id="MobiDB-lite"/>
    </source>
</evidence>
<organism evidence="2 3">
    <name type="scientific">Cylindrobasidium torrendii FP15055 ss-10</name>
    <dbReference type="NCBI Taxonomy" id="1314674"/>
    <lineage>
        <taxon>Eukaryota</taxon>
        <taxon>Fungi</taxon>
        <taxon>Dikarya</taxon>
        <taxon>Basidiomycota</taxon>
        <taxon>Agaricomycotina</taxon>
        <taxon>Agaricomycetes</taxon>
        <taxon>Agaricomycetidae</taxon>
        <taxon>Agaricales</taxon>
        <taxon>Marasmiineae</taxon>
        <taxon>Physalacriaceae</taxon>
        <taxon>Cylindrobasidium</taxon>
    </lineage>
</organism>
<gene>
    <name evidence="2" type="ORF">CYLTODRAFT_203503</name>
</gene>
<protein>
    <submittedName>
        <fullName evidence="2">Uncharacterized protein</fullName>
    </submittedName>
</protein>
<dbReference type="Proteomes" id="UP000054007">
    <property type="component" value="Unassembled WGS sequence"/>
</dbReference>
<feature type="region of interest" description="Disordered" evidence="1">
    <location>
        <begin position="152"/>
        <end position="174"/>
    </location>
</feature>
<name>A0A0D7AVC7_9AGAR</name>
<proteinExistence type="predicted"/>
<evidence type="ECO:0000313" key="3">
    <source>
        <dbReference type="Proteomes" id="UP000054007"/>
    </source>
</evidence>
<feature type="compositionally biased region" description="Low complexity" evidence="1">
    <location>
        <begin position="319"/>
        <end position="336"/>
    </location>
</feature>
<dbReference type="AlphaFoldDB" id="A0A0D7AVC7"/>
<sequence length="409" mass="45052">MLSAVSSDELPAKHSSGTVILDFARAWARHMAILGDDKKARLLAKQQCRRQWDLIHPVPGMSAEERNQASKTRFQKETWPYVQWAIKRFLSVKNDKGLYVLRSPASALRHWDGVRAEAANRPRPRPRPLRRHQDLLPAVTPITSPAASIQDVAATPQASSPPLSAYQTPLTSPAPATSVRLLSPIHFVRAPSHRLNAARLPRKNTTNSPRIKVERKTPKSMFSAGSPRRVKQSRLSPWVTKTKRVKKESASPVLRRIKEESASPTLRRIKKQSSSPDKFCVNKRSSSPDYLAVRKRSSSPDYLGSNPGMSSPRKTADGTSTPCAPSTSPVSSAPSTFIPATPVRRDAKPFRRLFSLSPDDSPGVGPSRRLPNVSPVRGGIASRLYPPMPLFYVSDSEDGREGDDSASGM</sequence>
<reference evidence="2 3" key="1">
    <citation type="journal article" date="2015" name="Fungal Genet. Biol.">
        <title>Evolution of novel wood decay mechanisms in Agaricales revealed by the genome sequences of Fistulina hepatica and Cylindrobasidium torrendii.</title>
        <authorList>
            <person name="Floudas D."/>
            <person name="Held B.W."/>
            <person name="Riley R."/>
            <person name="Nagy L.G."/>
            <person name="Koehler G."/>
            <person name="Ransdell A.S."/>
            <person name="Younus H."/>
            <person name="Chow J."/>
            <person name="Chiniquy J."/>
            <person name="Lipzen A."/>
            <person name="Tritt A."/>
            <person name="Sun H."/>
            <person name="Haridas S."/>
            <person name="LaButti K."/>
            <person name="Ohm R.A."/>
            <person name="Kues U."/>
            <person name="Blanchette R.A."/>
            <person name="Grigoriev I.V."/>
            <person name="Minto R.E."/>
            <person name="Hibbett D.S."/>
        </authorList>
    </citation>
    <scope>NUCLEOTIDE SEQUENCE [LARGE SCALE GENOMIC DNA]</scope>
    <source>
        <strain evidence="2 3">FP15055 ss-10</strain>
    </source>
</reference>
<accession>A0A0D7AVC7</accession>
<keyword evidence="3" id="KW-1185">Reference proteome</keyword>
<feature type="region of interest" description="Disordered" evidence="1">
    <location>
        <begin position="218"/>
        <end position="379"/>
    </location>
</feature>